<proteinExistence type="predicted"/>
<evidence type="ECO:0000313" key="2">
    <source>
        <dbReference type="EMBL" id="KAJ4498521.1"/>
    </source>
</evidence>
<dbReference type="Gene3D" id="1.20.930.20">
    <property type="entry name" value="Adaptor protein Cbl, N-terminal domain"/>
    <property type="match status" value="1"/>
</dbReference>
<evidence type="ECO:0000313" key="3">
    <source>
        <dbReference type="Proteomes" id="UP001150217"/>
    </source>
</evidence>
<feature type="compositionally biased region" description="Basic and acidic residues" evidence="1">
    <location>
        <begin position="26"/>
        <end position="39"/>
    </location>
</feature>
<keyword evidence="3" id="KW-1185">Reference proteome</keyword>
<dbReference type="CDD" id="cd21037">
    <property type="entry name" value="MLKL_NTD"/>
    <property type="match status" value="1"/>
</dbReference>
<sequence length="546" mass="60414">MEAISSEIAENSEEAPPQVEKEIDEEQAKNVEKKSESGRKRMSWRPTTRLLDPDHASKKAFSPSKKIIQRRTSSSLSSVVLDASGLALGALATAAQYAPTPYLGTLASISLSILNAIQGAKDNKDSLKQLASTITSLSNTVVNTYHRLHPPLQTENSVSDAESKLFSSDPMLNQQVEDLLSILREIEDIVQRQVSRTLIRRVISSRSDSNIIQDYKDHLNQALEAFTLQSNIVLRETLLRVESKQKELVLYSPSFVARPLANTWLKVEFTGSASEGGPTQRDDEQVPKAVPSRLFLSEPIVFEVSSPISMSSPIVDSNVPLVDRPASSSFLPHSPTQTPQPQTSPFSPSTPNNNPFENVFSGSVQGNVTVNNFSGDHSVISNVDNSRRENFGNVYHTGSFFMKNDSGLREEMFGGSSYGRGADHWENYHRGADAGSSEVYSHSNHGDVGHPVRRGRERMQRWENSKFTGYCVADFQFSSTRVLQPYSYIEPNIVEIVTPNGLAKVPSALQRFVTGGIKSMKLVVNPQETTLYRTNGLESRLIFYSN</sequence>
<reference evidence="2" key="1">
    <citation type="submission" date="2022-08" db="EMBL/GenBank/DDBJ databases">
        <title>A Global Phylogenomic Analysis of the Shiitake Genus Lentinula.</title>
        <authorList>
            <consortium name="DOE Joint Genome Institute"/>
            <person name="Sierra-Patev S."/>
            <person name="Min B."/>
            <person name="Naranjo-Ortiz M."/>
            <person name="Looney B."/>
            <person name="Konkel Z."/>
            <person name="Slot J.C."/>
            <person name="Sakamoto Y."/>
            <person name="Steenwyk J.L."/>
            <person name="Rokas A."/>
            <person name="Carro J."/>
            <person name="Camarero S."/>
            <person name="Ferreira P."/>
            <person name="Molpeceres G."/>
            <person name="Ruiz-Duenas F.J."/>
            <person name="Serrano A."/>
            <person name="Henrissat B."/>
            <person name="Drula E."/>
            <person name="Hughes K.W."/>
            <person name="Mata J.L."/>
            <person name="Ishikawa N.K."/>
            <person name="Vargas-Isla R."/>
            <person name="Ushijima S."/>
            <person name="Smith C.A."/>
            <person name="Ahrendt S."/>
            <person name="Andreopoulos W."/>
            <person name="He G."/>
            <person name="Labutti K."/>
            <person name="Lipzen A."/>
            <person name="Ng V."/>
            <person name="Riley R."/>
            <person name="Sandor L."/>
            <person name="Barry K."/>
            <person name="Martinez A.T."/>
            <person name="Xiao Y."/>
            <person name="Gibbons J.G."/>
            <person name="Terashima K."/>
            <person name="Grigoriev I.V."/>
            <person name="Hibbett D.S."/>
        </authorList>
    </citation>
    <scope>NUCLEOTIDE SEQUENCE</scope>
    <source>
        <strain evidence="2">RHP3577 ss4</strain>
    </source>
</reference>
<dbReference type="InterPro" id="IPR059179">
    <property type="entry name" value="MLKL-like_MCAfunc"/>
</dbReference>
<dbReference type="Proteomes" id="UP001150217">
    <property type="component" value="Unassembled WGS sequence"/>
</dbReference>
<organism evidence="2 3">
    <name type="scientific">Lentinula lateritia</name>
    <dbReference type="NCBI Taxonomy" id="40482"/>
    <lineage>
        <taxon>Eukaryota</taxon>
        <taxon>Fungi</taxon>
        <taxon>Dikarya</taxon>
        <taxon>Basidiomycota</taxon>
        <taxon>Agaricomycotina</taxon>
        <taxon>Agaricomycetes</taxon>
        <taxon>Agaricomycetidae</taxon>
        <taxon>Agaricales</taxon>
        <taxon>Marasmiineae</taxon>
        <taxon>Omphalotaceae</taxon>
        <taxon>Lentinula</taxon>
    </lineage>
</organism>
<name>A0ABQ8VRF4_9AGAR</name>
<comment type="caution">
    <text evidence="2">The sequence shown here is derived from an EMBL/GenBank/DDBJ whole genome shotgun (WGS) entry which is preliminary data.</text>
</comment>
<gene>
    <name evidence="2" type="ORF">C8R41DRAFT_937594</name>
</gene>
<protein>
    <submittedName>
        <fullName evidence="2">Uncharacterized protein</fullName>
    </submittedName>
</protein>
<evidence type="ECO:0000256" key="1">
    <source>
        <dbReference type="SAM" id="MobiDB-lite"/>
    </source>
</evidence>
<feature type="compositionally biased region" description="Low complexity" evidence="1">
    <location>
        <begin position="334"/>
        <end position="355"/>
    </location>
</feature>
<feature type="region of interest" description="Disordered" evidence="1">
    <location>
        <begin position="325"/>
        <end position="355"/>
    </location>
</feature>
<dbReference type="EMBL" id="JANVFT010000015">
    <property type="protein sequence ID" value="KAJ4498521.1"/>
    <property type="molecule type" value="Genomic_DNA"/>
</dbReference>
<accession>A0ABQ8VRF4</accession>
<feature type="region of interest" description="Disordered" evidence="1">
    <location>
        <begin position="1"/>
        <end position="64"/>
    </location>
</feature>
<dbReference type="InterPro" id="IPR036537">
    <property type="entry name" value="Adaptor_Cbl_N_dom_sf"/>
</dbReference>